<dbReference type="PANTHER" id="PTHR48465">
    <property type="entry name" value="PROTEIN SSUH2 HOMOLOG"/>
    <property type="match status" value="1"/>
</dbReference>
<organism evidence="2 3">
    <name type="scientific">Holothuria leucospilota</name>
    <name type="common">Black long sea cucumber</name>
    <name type="synonym">Mertensiothuria leucospilota</name>
    <dbReference type="NCBI Taxonomy" id="206669"/>
    <lineage>
        <taxon>Eukaryota</taxon>
        <taxon>Metazoa</taxon>
        <taxon>Echinodermata</taxon>
        <taxon>Eleutherozoa</taxon>
        <taxon>Echinozoa</taxon>
        <taxon>Holothuroidea</taxon>
        <taxon>Aspidochirotacea</taxon>
        <taxon>Aspidochirotida</taxon>
        <taxon>Holothuriidae</taxon>
        <taxon>Holothuria</taxon>
    </lineage>
</organism>
<comment type="caution">
    <text evidence="2">The sequence shown here is derived from an EMBL/GenBank/DDBJ whole genome shotgun (WGS) entry which is preliminary data.</text>
</comment>
<dbReference type="InterPro" id="IPR052789">
    <property type="entry name" value="SSUH2_homolog"/>
</dbReference>
<keyword evidence="3" id="KW-1185">Reference proteome</keyword>
<feature type="compositionally biased region" description="Acidic residues" evidence="1">
    <location>
        <begin position="74"/>
        <end position="87"/>
    </location>
</feature>
<sequence>MNNPSAPPMQMNAAPAHIGFSFDEQHHSTGAPGYQGQMPMVPMTQPQNELSGSQPVSPWQPNPSAGDVPGYEGDVPDTDPEDNDSEEPFTGPPPPDFNSFEAPPGYQQAVLSAGAPLPPPAYEPPDEASRPEETFTGVGIIDEQQVRDAICAFADKNCCYGTGAAERMSLEKMEPSGGLHYQLESFTETRTTCWQHLPYQGGFVDGPHCGRAPAVWEIVCSPSELFNTHTKKIEVPHTSNVKTCHTCTGCGFVRCTKCQGRGKVRCSSCHGSGRRTVHHNGRSERRNCTWCHGSGRKRCSRCSGDGRVRCPTCEGYTKLRWFIELTVQYTNNLEDFIHETTDLPNELIRDVSGKVVFEQTLPYVWPISQYHIQEINLSSIEMVERHRSAWPNSKMLQQRQVLRSVPVTEVHYKFKDKDGRFWVYGNEQEVHCPDYPQSCCWGCTII</sequence>
<dbReference type="EMBL" id="JAIZAY010000009">
    <property type="protein sequence ID" value="KAJ8035518.1"/>
    <property type="molecule type" value="Genomic_DNA"/>
</dbReference>
<reference evidence="2" key="1">
    <citation type="submission" date="2021-10" db="EMBL/GenBank/DDBJ databases">
        <title>Tropical sea cucumber genome reveals ecological adaptation and Cuvierian tubules defense mechanism.</title>
        <authorList>
            <person name="Chen T."/>
        </authorList>
    </citation>
    <scope>NUCLEOTIDE SEQUENCE</scope>
    <source>
        <strain evidence="2">Nanhai2018</strain>
        <tissue evidence="2">Muscle</tissue>
    </source>
</reference>
<evidence type="ECO:0000313" key="3">
    <source>
        <dbReference type="Proteomes" id="UP001152320"/>
    </source>
</evidence>
<dbReference type="OrthoDB" id="3355217at2759"/>
<dbReference type="InterPro" id="IPR036410">
    <property type="entry name" value="HSP_DnaJ_Cys-rich_dom_sf"/>
</dbReference>
<dbReference type="Proteomes" id="UP001152320">
    <property type="component" value="Chromosome 9"/>
</dbReference>
<dbReference type="SUPFAM" id="SSF57938">
    <property type="entry name" value="DnaJ/Hsp40 cysteine-rich domain"/>
    <property type="match status" value="1"/>
</dbReference>
<feature type="compositionally biased region" description="Polar residues" evidence="1">
    <location>
        <begin position="44"/>
        <end position="63"/>
    </location>
</feature>
<evidence type="ECO:0000256" key="1">
    <source>
        <dbReference type="SAM" id="MobiDB-lite"/>
    </source>
</evidence>
<accession>A0A9Q1H7F9</accession>
<dbReference type="AlphaFoldDB" id="A0A9Q1H7F9"/>
<gene>
    <name evidence="2" type="ORF">HOLleu_19228</name>
</gene>
<name>A0A9Q1H7F9_HOLLE</name>
<dbReference type="PANTHER" id="PTHR48465:SF1">
    <property type="entry name" value="PROTEIN SSUH2 HOMOLOG"/>
    <property type="match status" value="1"/>
</dbReference>
<protein>
    <submittedName>
        <fullName evidence="2">Protein SSUH2-like</fullName>
    </submittedName>
</protein>
<evidence type="ECO:0000313" key="2">
    <source>
        <dbReference type="EMBL" id="KAJ8035518.1"/>
    </source>
</evidence>
<proteinExistence type="predicted"/>
<feature type="region of interest" description="Disordered" evidence="1">
    <location>
        <begin position="1"/>
        <end position="131"/>
    </location>
</feature>